<evidence type="ECO:0000259" key="2">
    <source>
        <dbReference type="Pfam" id="PF10979"/>
    </source>
</evidence>
<dbReference type="Pfam" id="PF23771">
    <property type="entry name" value="DUF7168"/>
    <property type="match status" value="1"/>
</dbReference>
<accession>A0A7Y9KDE4</accession>
<feature type="domain" description="DUF7168" evidence="3">
    <location>
        <begin position="310"/>
        <end position="415"/>
    </location>
</feature>
<feature type="compositionally biased region" description="Low complexity" evidence="1">
    <location>
        <begin position="218"/>
        <end position="229"/>
    </location>
</feature>
<gene>
    <name evidence="4" type="ORF">BJ999_003626</name>
</gene>
<dbReference type="InterPro" id="IPR055592">
    <property type="entry name" value="DUF7168"/>
</dbReference>
<feature type="domain" description="DUF2786" evidence="2">
    <location>
        <begin position="242"/>
        <end position="281"/>
    </location>
</feature>
<evidence type="ECO:0008006" key="6">
    <source>
        <dbReference type="Google" id="ProtNLM"/>
    </source>
</evidence>
<keyword evidence="5" id="KW-1185">Reference proteome</keyword>
<feature type="region of interest" description="Disordered" evidence="1">
    <location>
        <begin position="167"/>
        <end position="239"/>
    </location>
</feature>
<dbReference type="InterPro" id="IPR024498">
    <property type="entry name" value="DUF2786"/>
</dbReference>
<sequence length="471" mass="50826">MRKTWRGGRTFEASVARTTDEAVRSLARGDRTLFRRLVGELTDRPDTPGWSVAADRCLSDRLRRGITSAWRRGWQPADLVRFTTRRHTTRHARLATDAIADEMRTYSPGTVDDRWHEQLAALQADVWWPDDGSHPSHWCRREEVARATYVTCALELIHLLETLARLPPITPPPGTGKPRTGTPRGNGHGPGAFNAGNPSADTDEDSAGTPRPGGETSGSGRARSGSPGKARGGDRRAEADQRILGRVRALLAKAESTEFPEEAEALSTRAQELMARHSIDHALLAAETGDMRGPDGRRIAVDSPYDAPKAVLLTVVAEANHCRAIWHRELGFSTVLGFPADLAAVEILFTSLLVQATSAMVHAGPRRDARGRSRTRSFRHAFLSAYAVRIGERLRGAADRAAAGAGGKDLLPVLAARDQAVDQAVDTMFPGLAKGRAGSVSNYEGWVAGRAAADVASLNGRSEVTGAFRGP</sequence>
<dbReference type="RefSeq" id="WP_229810694.1">
    <property type="nucleotide sequence ID" value="NZ_BMRD01000026.1"/>
</dbReference>
<evidence type="ECO:0000259" key="3">
    <source>
        <dbReference type="Pfam" id="PF23771"/>
    </source>
</evidence>
<reference evidence="4 5" key="1">
    <citation type="submission" date="2020-07" db="EMBL/GenBank/DDBJ databases">
        <title>Sequencing the genomes of 1000 actinobacteria strains.</title>
        <authorList>
            <person name="Klenk H.-P."/>
        </authorList>
    </citation>
    <scope>NUCLEOTIDE SEQUENCE [LARGE SCALE GENOMIC DNA]</scope>
    <source>
        <strain evidence="4 5">DSM 43461</strain>
    </source>
</reference>
<dbReference type="Pfam" id="PF10979">
    <property type="entry name" value="DUF2786"/>
    <property type="match status" value="1"/>
</dbReference>
<proteinExistence type="predicted"/>
<comment type="caution">
    <text evidence="4">The sequence shown here is derived from an EMBL/GenBank/DDBJ whole genome shotgun (WGS) entry which is preliminary data.</text>
</comment>
<evidence type="ECO:0000256" key="1">
    <source>
        <dbReference type="SAM" id="MobiDB-lite"/>
    </source>
</evidence>
<organism evidence="4 5">
    <name type="scientific">Actinomadura citrea</name>
    <dbReference type="NCBI Taxonomy" id="46158"/>
    <lineage>
        <taxon>Bacteria</taxon>
        <taxon>Bacillati</taxon>
        <taxon>Actinomycetota</taxon>
        <taxon>Actinomycetes</taxon>
        <taxon>Streptosporangiales</taxon>
        <taxon>Thermomonosporaceae</taxon>
        <taxon>Actinomadura</taxon>
    </lineage>
</organism>
<dbReference type="AlphaFoldDB" id="A0A7Y9KDE4"/>
<name>A0A7Y9KDE4_9ACTN</name>
<protein>
    <recommendedName>
        <fullName evidence="6">DUF2786 domain-containing protein</fullName>
    </recommendedName>
</protein>
<dbReference type="EMBL" id="JACCBT010000001">
    <property type="protein sequence ID" value="NYE13330.1"/>
    <property type="molecule type" value="Genomic_DNA"/>
</dbReference>
<dbReference type="Proteomes" id="UP000591272">
    <property type="component" value="Unassembled WGS sequence"/>
</dbReference>
<evidence type="ECO:0000313" key="5">
    <source>
        <dbReference type="Proteomes" id="UP000591272"/>
    </source>
</evidence>
<evidence type="ECO:0000313" key="4">
    <source>
        <dbReference type="EMBL" id="NYE13330.1"/>
    </source>
</evidence>